<dbReference type="InterPro" id="IPR059000">
    <property type="entry name" value="ATPase_P-type_domA"/>
</dbReference>
<dbReference type="InterPro" id="IPR023299">
    <property type="entry name" value="ATPase_P-typ_cyto_dom_N"/>
</dbReference>
<feature type="transmembrane region" description="Helical" evidence="7">
    <location>
        <begin position="296"/>
        <end position="320"/>
    </location>
</feature>
<dbReference type="Gene3D" id="3.40.1110.10">
    <property type="entry name" value="Calcium-transporting ATPase, cytoplasmic domain N"/>
    <property type="match status" value="1"/>
</dbReference>
<dbReference type="InterPro" id="IPR036412">
    <property type="entry name" value="HAD-like_sf"/>
</dbReference>
<dbReference type="SFLD" id="SFLDF00027">
    <property type="entry name" value="p-type_atpase"/>
    <property type="match status" value="1"/>
</dbReference>
<evidence type="ECO:0000313" key="10">
    <source>
        <dbReference type="Proteomes" id="UP000675781"/>
    </source>
</evidence>
<dbReference type="InterPro" id="IPR008250">
    <property type="entry name" value="ATPase_P-typ_transduc_dom_A_sf"/>
</dbReference>
<dbReference type="SFLD" id="SFLDS00003">
    <property type="entry name" value="Haloacid_Dehalogenase"/>
    <property type="match status" value="1"/>
</dbReference>
<evidence type="ECO:0000256" key="6">
    <source>
        <dbReference type="SAM" id="MobiDB-lite"/>
    </source>
</evidence>
<feature type="transmembrane region" description="Helical" evidence="7">
    <location>
        <begin position="779"/>
        <end position="799"/>
    </location>
</feature>
<dbReference type="EMBL" id="JAGSOG010000114">
    <property type="protein sequence ID" value="MBR7835887.1"/>
    <property type="molecule type" value="Genomic_DNA"/>
</dbReference>
<name>A0A941IS10_9ACTN</name>
<dbReference type="Gene3D" id="1.20.1110.10">
    <property type="entry name" value="Calcium-transporting ATPase, transmembrane domain"/>
    <property type="match status" value="1"/>
</dbReference>
<dbReference type="AlphaFoldDB" id="A0A941IS10"/>
<reference evidence="9" key="1">
    <citation type="submission" date="2021-04" db="EMBL/GenBank/DDBJ databases">
        <title>Genome based classification of Actinospica acidithermotolerans sp. nov., an actinobacterium isolated from an Indonesian hot spring.</title>
        <authorList>
            <person name="Kusuma A.B."/>
            <person name="Putra K.E."/>
            <person name="Nafisah S."/>
            <person name="Loh J."/>
            <person name="Nouioui I."/>
            <person name="Goodfellow M."/>
        </authorList>
    </citation>
    <scope>NUCLEOTIDE SEQUENCE</scope>
    <source>
        <strain evidence="9">CSCA 57</strain>
    </source>
</reference>
<feature type="transmembrane region" description="Helical" evidence="7">
    <location>
        <begin position="811"/>
        <end position="835"/>
    </location>
</feature>
<organism evidence="9 10">
    <name type="scientific">Actinospica durhamensis</name>
    <dbReference type="NCBI Taxonomy" id="1508375"/>
    <lineage>
        <taxon>Bacteria</taxon>
        <taxon>Bacillati</taxon>
        <taxon>Actinomycetota</taxon>
        <taxon>Actinomycetes</taxon>
        <taxon>Catenulisporales</taxon>
        <taxon>Actinospicaceae</taxon>
        <taxon>Actinospica</taxon>
    </lineage>
</organism>
<dbReference type="PANTHER" id="PTHR42861">
    <property type="entry name" value="CALCIUM-TRANSPORTING ATPASE"/>
    <property type="match status" value="1"/>
</dbReference>
<feature type="region of interest" description="Disordered" evidence="6">
    <location>
        <begin position="1"/>
        <end position="41"/>
    </location>
</feature>
<feature type="transmembrane region" description="Helical" evidence="7">
    <location>
        <begin position="721"/>
        <end position="742"/>
    </location>
</feature>
<feature type="transmembrane region" description="Helical" evidence="7">
    <location>
        <begin position="265"/>
        <end position="284"/>
    </location>
</feature>
<gene>
    <name evidence="9" type="ORF">KDL01_21615</name>
</gene>
<keyword evidence="2 7" id="KW-0812">Transmembrane</keyword>
<dbReference type="InterPro" id="IPR001757">
    <property type="entry name" value="P_typ_ATPase"/>
</dbReference>
<dbReference type="InterPro" id="IPR023214">
    <property type="entry name" value="HAD_sf"/>
</dbReference>
<evidence type="ECO:0000256" key="7">
    <source>
        <dbReference type="SAM" id="Phobius"/>
    </source>
</evidence>
<dbReference type="PRINTS" id="PR00120">
    <property type="entry name" value="HATPASE"/>
</dbReference>
<evidence type="ECO:0000256" key="3">
    <source>
        <dbReference type="ARBA" id="ARBA00022967"/>
    </source>
</evidence>
<dbReference type="InterPro" id="IPR018303">
    <property type="entry name" value="ATPase_P-typ_P_site"/>
</dbReference>
<dbReference type="NCBIfam" id="TIGR01494">
    <property type="entry name" value="ATPase_P-type"/>
    <property type="match status" value="2"/>
</dbReference>
<feature type="transmembrane region" description="Helical" evidence="7">
    <location>
        <begin position="754"/>
        <end position="772"/>
    </location>
</feature>
<feature type="domain" description="P-type ATPase A" evidence="8">
    <location>
        <begin position="151"/>
        <end position="244"/>
    </location>
</feature>
<dbReference type="Proteomes" id="UP000675781">
    <property type="component" value="Unassembled WGS sequence"/>
</dbReference>
<evidence type="ECO:0000256" key="4">
    <source>
        <dbReference type="ARBA" id="ARBA00022989"/>
    </source>
</evidence>
<dbReference type="PRINTS" id="PR00119">
    <property type="entry name" value="CATATPASE"/>
</dbReference>
<sequence>MPAAPASAAAGTARGRGAGARAPVRPRPFGPSGRHAAPRPTYRGQVDGVLEDLAPDGLTTAQVAERVASGRTNRLPVASSRSLGAIVRANVFTWFNGLIGTLFVIMLVVGPFQDALFGFVIVFNALIGIVQEWRAKRTLDSLAIVGEARPRVRRAGAEQQLAAEELVLDDVILLGPGEKIPVDGDVLDAAALEVDESLLTGEADPVRKGPGDQALSGSFVVAGRGTMRATKVGADAHAAKLAAEAQQFTLVRSELRDGVSQIIKFLTYLLIPAGILQIIVQTAIAGGVRAGISRTVAGIVPMVPEGLVLLTSVAFAVGVVRLGRRNCLVQELPAIEGLARVDTVCLDKTGTLTEGGMRLNAIETLETELTESQVRDVLGALGALEDRPNATMAAVIEACPAPEPGWPAEGIAAFSSARKWSGAGFADGHGTWLFGAPDILGAGTAAAELAEQRGAGGLRVLLLARSAVSLSDDAEYTTAQMSPEPVALVLLEQRIRPDAAPTLEYFERQDVRLKVISGDNAVSVGAVAASLGLPGAESPLDARELGASAERAGTVETVDRAFADAVADHSVFGRVTPRQKQQMVLALQSRGHTVAMTGDGVNDVLALKNADIGIAMGSGSGAARAVAQIVLLDERFATLPSVVAEGRRVVGNIERVSNLFLVKSFESFLLVVLTGILRLPYPFLPRHTTLVSTLTIGTPSFFLALAPNLARARPGFVRRVLRFAVPAGLVNGAAAFVSYYLSRLPPNATLPSEQTSAMITLFTASLCVLILVARPFAWWKAVLVGTMAALFVLVSLIPAGRRFFQLEYGGWQQVLTSLAVAGCAAVALAVLWHLARARDEDPLASGSSPTRTD</sequence>
<feature type="transmembrane region" description="Helical" evidence="7">
    <location>
        <begin position="656"/>
        <end position="677"/>
    </location>
</feature>
<dbReference type="Gene3D" id="2.70.150.10">
    <property type="entry name" value="Calcium-transporting ATPase, cytoplasmic transduction domain A"/>
    <property type="match status" value="1"/>
</dbReference>
<dbReference type="GO" id="GO:0005886">
    <property type="term" value="C:plasma membrane"/>
    <property type="evidence" value="ECO:0007669"/>
    <property type="project" value="UniProtKB-SubCell"/>
</dbReference>
<feature type="transmembrane region" description="Helical" evidence="7">
    <location>
        <begin position="115"/>
        <end position="133"/>
    </location>
</feature>
<dbReference type="SUPFAM" id="SSF56784">
    <property type="entry name" value="HAD-like"/>
    <property type="match status" value="1"/>
</dbReference>
<evidence type="ECO:0000256" key="2">
    <source>
        <dbReference type="ARBA" id="ARBA00022692"/>
    </source>
</evidence>
<feature type="compositionally biased region" description="Low complexity" evidence="6">
    <location>
        <begin position="1"/>
        <end position="23"/>
    </location>
</feature>
<dbReference type="SUPFAM" id="SSF81653">
    <property type="entry name" value="Calcium ATPase, transduction domain A"/>
    <property type="match status" value="1"/>
</dbReference>
<dbReference type="Pfam" id="PF00702">
    <property type="entry name" value="Hydrolase"/>
    <property type="match status" value="1"/>
</dbReference>
<dbReference type="GO" id="GO:0005524">
    <property type="term" value="F:ATP binding"/>
    <property type="evidence" value="ECO:0007669"/>
    <property type="project" value="InterPro"/>
</dbReference>
<dbReference type="Pfam" id="PF00122">
    <property type="entry name" value="E1-E2_ATPase"/>
    <property type="match status" value="1"/>
</dbReference>
<dbReference type="InterPro" id="IPR044492">
    <property type="entry name" value="P_typ_ATPase_HD_dom"/>
</dbReference>
<dbReference type="SFLD" id="SFLDG00002">
    <property type="entry name" value="C1.7:_P-type_atpase_like"/>
    <property type="match status" value="1"/>
</dbReference>
<comment type="caution">
    <text evidence="9">The sequence shown here is derived from an EMBL/GenBank/DDBJ whole genome shotgun (WGS) entry which is preliminary data.</text>
</comment>
<feature type="transmembrane region" description="Helical" evidence="7">
    <location>
        <begin position="91"/>
        <end position="109"/>
    </location>
</feature>
<evidence type="ECO:0000313" key="9">
    <source>
        <dbReference type="EMBL" id="MBR7835887.1"/>
    </source>
</evidence>
<dbReference type="GO" id="GO:0016887">
    <property type="term" value="F:ATP hydrolysis activity"/>
    <property type="evidence" value="ECO:0007669"/>
    <property type="project" value="InterPro"/>
</dbReference>
<keyword evidence="4 7" id="KW-1133">Transmembrane helix</keyword>
<dbReference type="InterPro" id="IPR023298">
    <property type="entry name" value="ATPase_P-typ_TM_dom_sf"/>
</dbReference>
<feature type="transmembrane region" description="Helical" evidence="7">
    <location>
        <begin position="689"/>
        <end position="709"/>
    </location>
</feature>
<dbReference type="Gene3D" id="3.40.50.1000">
    <property type="entry name" value="HAD superfamily/HAD-like"/>
    <property type="match status" value="1"/>
</dbReference>
<keyword evidence="5 7" id="KW-0472">Membrane</keyword>
<dbReference type="SUPFAM" id="SSF81665">
    <property type="entry name" value="Calcium ATPase, transmembrane domain M"/>
    <property type="match status" value="1"/>
</dbReference>
<protein>
    <submittedName>
        <fullName evidence="9">HAD-IC family P-type ATPase</fullName>
    </submittedName>
</protein>
<keyword evidence="10" id="KW-1185">Reference proteome</keyword>
<evidence type="ECO:0000259" key="8">
    <source>
        <dbReference type="Pfam" id="PF00122"/>
    </source>
</evidence>
<keyword evidence="3" id="KW-1278">Translocase</keyword>
<comment type="subcellular location">
    <subcellularLocation>
        <location evidence="1">Cell membrane</location>
        <topology evidence="1">Multi-pass membrane protein</topology>
    </subcellularLocation>
</comment>
<dbReference type="PROSITE" id="PS00154">
    <property type="entry name" value="ATPASE_E1_E2"/>
    <property type="match status" value="1"/>
</dbReference>
<evidence type="ECO:0000256" key="5">
    <source>
        <dbReference type="ARBA" id="ARBA00023136"/>
    </source>
</evidence>
<evidence type="ECO:0000256" key="1">
    <source>
        <dbReference type="ARBA" id="ARBA00004651"/>
    </source>
</evidence>
<accession>A0A941IS10</accession>
<proteinExistence type="predicted"/>